<evidence type="ECO:0000313" key="10">
    <source>
        <dbReference type="Proteomes" id="UP000181936"/>
    </source>
</evidence>
<comment type="similarity">
    <text evidence="5">Belongs to the Prp family.</text>
</comment>
<name>A0A1L3MPF7_9BACI</name>
<organism evidence="9 10">
    <name type="scientific">Bacillus weihaiensis</name>
    <dbReference type="NCBI Taxonomy" id="1547283"/>
    <lineage>
        <taxon>Bacteria</taxon>
        <taxon>Bacillati</taxon>
        <taxon>Bacillota</taxon>
        <taxon>Bacilli</taxon>
        <taxon>Bacillales</taxon>
        <taxon>Bacillaceae</taxon>
        <taxon>Bacillus</taxon>
    </lineage>
</organism>
<keyword evidence="2" id="KW-0645">Protease</keyword>
<proteinExistence type="inferred from homology"/>
<keyword evidence="1" id="KW-0690">Ribosome biogenesis</keyword>
<feature type="repeat" description="Lumazine-binding" evidence="7">
    <location>
        <begin position="40"/>
        <end position="119"/>
    </location>
</feature>
<dbReference type="RefSeq" id="WP_072579032.1">
    <property type="nucleotide sequence ID" value="NZ_CP016020.1"/>
</dbReference>
<dbReference type="OrthoDB" id="48998at2"/>
<dbReference type="PANTHER" id="PTHR39178">
    <property type="entry name" value="HYPOTHETICAL RIBOSOME-ASSOCIATED PROTEIN"/>
    <property type="match status" value="1"/>
</dbReference>
<dbReference type="Proteomes" id="UP000181936">
    <property type="component" value="Chromosome"/>
</dbReference>
<evidence type="ECO:0000313" key="9">
    <source>
        <dbReference type="EMBL" id="APH04238.1"/>
    </source>
</evidence>
<gene>
    <name evidence="9" type="ORF">A9C19_05495</name>
</gene>
<dbReference type="InterPro" id="IPR026017">
    <property type="entry name" value="Lumazine-bd_dom"/>
</dbReference>
<evidence type="ECO:0000256" key="7">
    <source>
        <dbReference type="PROSITE-ProRule" id="PRU00524"/>
    </source>
</evidence>
<reference evidence="9 10" key="1">
    <citation type="journal article" date="2016" name="Sci. Rep.">
        <title>Complete genome sequence and transcriptomic analysis of a novel marine strain Bacillus weihaiensis reveals the mechanism of brown algae degradation.</title>
        <authorList>
            <person name="Zhu Y."/>
            <person name="Chen P."/>
            <person name="Bao Y."/>
            <person name="Men Y."/>
            <person name="Zeng Y."/>
            <person name="Yang J."/>
            <person name="Sun J."/>
            <person name="Sun Y."/>
        </authorList>
    </citation>
    <scope>NUCLEOTIDE SEQUENCE [LARGE SCALE GENOMIC DNA]</scope>
    <source>
        <strain evidence="9 10">Alg07</strain>
    </source>
</reference>
<keyword evidence="10" id="KW-1185">Reference proteome</keyword>
<evidence type="ECO:0000256" key="3">
    <source>
        <dbReference type="ARBA" id="ARBA00022801"/>
    </source>
</evidence>
<dbReference type="InterPro" id="IPR007422">
    <property type="entry name" value="Peptidase_Prp"/>
</dbReference>
<evidence type="ECO:0000256" key="2">
    <source>
        <dbReference type="ARBA" id="ARBA00022670"/>
    </source>
</evidence>
<evidence type="ECO:0000256" key="4">
    <source>
        <dbReference type="ARBA" id="ARBA00022807"/>
    </source>
</evidence>
<dbReference type="GO" id="GO:0006508">
    <property type="term" value="P:proteolysis"/>
    <property type="evidence" value="ECO:0007669"/>
    <property type="project" value="UniProtKB-KW"/>
</dbReference>
<protein>
    <recommendedName>
        <fullName evidence="6">Ribosomal processing cysteine protease Prp</fullName>
    </recommendedName>
</protein>
<evidence type="ECO:0000256" key="6">
    <source>
        <dbReference type="ARBA" id="ARBA00044538"/>
    </source>
</evidence>
<dbReference type="AlphaFoldDB" id="A0A1L3MPF7"/>
<dbReference type="Gene3D" id="3.30.70.1490">
    <property type="entry name" value="Cysteine protease Prp"/>
    <property type="match status" value="1"/>
</dbReference>
<dbReference type="GO" id="GO:0042254">
    <property type="term" value="P:ribosome biogenesis"/>
    <property type="evidence" value="ECO:0007669"/>
    <property type="project" value="UniProtKB-KW"/>
</dbReference>
<dbReference type="NCBIfam" id="NF011126">
    <property type="entry name" value="PRK14553.1-6"/>
    <property type="match status" value="1"/>
</dbReference>
<evidence type="ECO:0000259" key="8">
    <source>
        <dbReference type="PROSITE" id="PS51177"/>
    </source>
</evidence>
<dbReference type="Pfam" id="PF04327">
    <property type="entry name" value="Peptidase_Prp"/>
    <property type="match status" value="1"/>
</dbReference>
<sequence length="119" mass="12805">MINAKVYRSKEGLIRSFILSGHAEFAEHGKDLVCAGASAVTFGAVNAVLSLTEIEPLIEQGGEGGYLRVKLPSDLDKSISDKVQLLLEGMLVSLQTIERDYEQYISVSILNEAGGETSC</sequence>
<evidence type="ECO:0000256" key="5">
    <source>
        <dbReference type="ARBA" id="ARBA00044503"/>
    </source>
</evidence>
<dbReference type="KEGG" id="bwh:A9C19_05495"/>
<dbReference type="STRING" id="1547283.A9C19_05495"/>
<dbReference type="SUPFAM" id="SSF118010">
    <property type="entry name" value="TM1457-like"/>
    <property type="match status" value="1"/>
</dbReference>
<dbReference type="EMBL" id="CP016020">
    <property type="protein sequence ID" value="APH04238.1"/>
    <property type="molecule type" value="Genomic_DNA"/>
</dbReference>
<evidence type="ECO:0000256" key="1">
    <source>
        <dbReference type="ARBA" id="ARBA00022517"/>
    </source>
</evidence>
<dbReference type="InterPro" id="IPR036764">
    <property type="entry name" value="Peptidase_Prp_sf"/>
</dbReference>
<keyword evidence="4" id="KW-0788">Thiol protease</keyword>
<accession>A0A1L3MPF7</accession>
<dbReference type="PANTHER" id="PTHR39178:SF1">
    <property type="entry name" value="RIBOSOMAL-PROCESSING CYSTEINE PROTEASE PRP"/>
    <property type="match status" value="1"/>
</dbReference>
<dbReference type="GO" id="GO:0008234">
    <property type="term" value="F:cysteine-type peptidase activity"/>
    <property type="evidence" value="ECO:0007669"/>
    <property type="project" value="UniProtKB-KW"/>
</dbReference>
<dbReference type="PROSITE" id="PS51177">
    <property type="entry name" value="LUMAZINE_BIND"/>
    <property type="match status" value="1"/>
</dbReference>
<keyword evidence="3" id="KW-0378">Hydrolase</keyword>
<dbReference type="CDD" id="cd16332">
    <property type="entry name" value="Prp-like"/>
    <property type="match status" value="1"/>
</dbReference>
<feature type="domain" description="Lumazine-binding" evidence="8">
    <location>
        <begin position="40"/>
        <end position="119"/>
    </location>
</feature>